<dbReference type="InterPro" id="IPR043198">
    <property type="entry name" value="Cyclin/Ssn8"/>
</dbReference>
<evidence type="ECO:0008006" key="4">
    <source>
        <dbReference type="Google" id="ProtNLM"/>
    </source>
</evidence>
<dbReference type="PANTHER" id="PTHR10026">
    <property type="entry name" value="CYCLIN"/>
    <property type="match status" value="1"/>
</dbReference>
<comment type="caution">
    <text evidence="2">The sequence shown here is derived from an EMBL/GenBank/DDBJ whole genome shotgun (WGS) entry which is preliminary data.</text>
</comment>
<evidence type="ECO:0000256" key="1">
    <source>
        <dbReference type="SAM" id="MobiDB-lite"/>
    </source>
</evidence>
<name>A0A150G7X5_GONPE</name>
<dbReference type="EMBL" id="LSYV01000050">
    <property type="protein sequence ID" value="KXZ45921.1"/>
    <property type="molecule type" value="Genomic_DNA"/>
</dbReference>
<evidence type="ECO:0000313" key="2">
    <source>
        <dbReference type="EMBL" id="KXZ45921.1"/>
    </source>
</evidence>
<sequence length="238" mass="24275">MDPADEAVLGACMLLASKVEERGAPGAAAAALRAAVQGCGVLVGADYYAAKQELITAEQRLLRALQFEVVVSQPHAGLLNAARTLRLAPGLQRLALSLLNDLWTYTRLCLLPAACQPPGGQPAAGQEQGGWEAWEVSMAILEAAVRLSGAEVWLPSPARNAGLAWWQLLGVARDEAGMAGLVAEVLGAIAGCHHAARGGADGAADGGGRAELGVAAGVGAEPGRPEYGTGGRAEDMEP</sequence>
<evidence type="ECO:0000313" key="3">
    <source>
        <dbReference type="Proteomes" id="UP000075714"/>
    </source>
</evidence>
<keyword evidence="3" id="KW-1185">Reference proteome</keyword>
<dbReference type="Gene3D" id="1.10.472.10">
    <property type="entry name" value="Cyclin-like"/>
    <property type="match status" value="2"/>
</dbReference>
<reference evidence="3" key="1">
    <citation type="journal article" date="2016" name="Nat. Commun.">
        <title>The Gonium pectorale genome demonstrates co-option of cell cycle regulation during the evolution of multicellularity.</title>
        <authorList>
            <person name="Hanschen E.R."/>
            <person name="Marriage T.N."/>
            <person name="Ferris P.J."/>
            <person name="Hamaji T."/>
            <person name="Toyoda A."/>
            <person name="Fujiyama A."/>
            <person name="Neme R."/>
            <person name="Noguchi H."/>
            <person name="Minakuchi Y."/>
            <person name="Suzuki M."/>
            <person name="Kawai-Toyooka H."/>
            <person name="Smith D.R."/>
            <person name="Sparks H."/>
            <person name="Anderson J."/>
            <person name="Bakaric R."/>
            <person name="Luria V."/>
            <person name="Karger A."/>
            <person name="Kirschner M.W."/>
            <person name="Durand P.M."/>
            <person name="Michod R.E."/>
            <person name="Nozaki H."/>
            <person name="Olson B.J."/>
        </authorList>
    </citation>
    <scope>NUCLEOTIDE SEQUENCE [LARGE SCALE GENOMIC DNA]</scope>
    <source>
        <strain evidence="3">NIES-2863</strain>
    </source>
</reference>
<dbReference type="SUPFAM" id="SSF47954">
    <property type="entry name" value="Cyclin-like"/>
    <property type="match status" value="1"/>
</dbReference>
<dbReference type="AlphaFoldDB" id="A0A150G7X5"/>
<protein>
    <recommendedName>
        <fullName evidence="4">Cyclin N-terminal domain-containing protein</fullName>
    </recommendedName>
</protein>
<dbReference type="GO" id="GO:0006357">
    <property type="term" value="P:regulation of transcription by RNA polymerase II"/>
    <property type="evidence" value="ECO:0007669"/>
    <property type="project" value="InterPro"/>
</dbReference>
<accession>A0A150G7X5</accession>
<gene>
    <name evidence="2" type="ORF">GPECTOR_49g505</name>
</gene>
<feature type="region of interest" description="Disordered" evidence="1">
    <location>
        <begin position="214"/>
        <end position="238"/>
    </location>
</feature>
<proteinExistence type="predicted"/>
<dbReference type="Proteomes" id="UP000075714">
    <property type="component" value="Unassembled WGS sequence"/>
</dbReference>
<dbReference type="InterPro" id="IPR036915">
    <property type="entry name" value="Cyclin-like_sf"/>
</dbReference>
<dbReference type="GO" id="GO:0016538">
    <property type="term" value="F:cyclin-dependent protein serine/threonine kinase regulator activity"/>
    <property type="evidence" value="ECO:0007669"/>
    <property type="project" value="InterPro"/>
</dbReference>
<organism evidence="2 3">
    <name type="scientific">Gonium pectorale</name>
    <name type="common">Green alga</name>
    <dbReference type="NCBI Taxonomy" id="33097"/>
    <lineage>
        <taxon>Eukaryota</taxon>
        <taxon>Viridiplantae</taxon>
        <taxon>Chlorophyta</taxon>
        <taxon>core chlorophytes</taxon>
        <taxon>Chlorophyceae</taxon>
        <taxon>CS clade</taxon>
        <taxon>Chlamydomonadales</taxon>
        <taxon>Volvocaceae</taxon>
        <taxon>Gonium</taxon>
    </lineage>
</organism>
<dbReference type="OrthoDB" id="25002at2759"/>